<dbReference type="Proteomes" id="UP000289886">
    <property type="component" value="Unassembled WGS sequence"/>
</dbReference>
<evidence type="ECO:0000259" key="3">
    <source>
        <dbReference type="PROSITE" id="PS51837"/>
    </source>
</evidence>
<evidence type="ECO:0000313" key="4">
    <source>
        <dbReference type="EMBL" id="RXN02005.1"/>
    </source>
</evidence>
<keyword evidence="5" id="KW-1185">Reference proteome</keyword>
<dbReference type="InterPro" id="IPR029071">
    <property type="entry name" value="Ubiquitin-like_domsf"/>
</dbReference>
<dbReference type="EMBL" id="SCEB01000006">
    <property type="protein sequence ID" value="RXN02005.1"/>
    <property type="molecule type" value="Genomic_DNA"/>
</dbReference>
<dbReference type="InterPro" id="IPR040610">
    <property type="entry name" value="SNRNP25_ubiquitin"/>
</dbReference>
<comment type="caution">
    <text evidence="4">The sequence shown here is derived from an EMBL/GenBank/DDBJ whole genome shotgun (WGS) entry which is preliminary data.</text>
</comment>
<proteinExistence type="predicted"/>
<dbReference type="PANTHER" id="PTHR14942">
    <property type="entry name" value="U11/U12 SMALL NUCLEAR RIBONUCLEOPROTEIN 25 KDA PROTEIN"/>
    <property type="match status" value="1"/>
</dbReference>
<dbReference type="PROSITE" id="PS51837">
    <property type="entry name" value="LITAF"/>
    <property type="match status" value="1"/>
</dbReference>
<feature type="region of interest" description="Disordered" evidence="2">
    <location>
        <begin position="1"/>
        <end position="39"/>
    </location>
</feature>
<evidence type="ECO:0000313" key="5">
    <source>
        <dbReference type="Proteomes" id="UP000289886"/>
    </source>
</evidence>
<gene>
    <name evidence="4" type="ORF">EOD39_3313</name>
</gene>
<organism evidence="4 5">
    <name type="scientific">Acipenser ruthenus</name>
    <name type="common">Sterlet sturgeon</name>
    <dbReference type="NCBI Taxonomy" id="7906"/>
    <lineage>
        <taxon>Eukaryota</taxon>
        <taxon>Metazoa</taxon>
        <taxon>Chordata</taxon>
        <taxon>Craniata</taxon>
        <taxon>Vertebrata</taxon>
        <taxon>Euteleostomi</taxon>
        <taxon>Actinopterygii</taxon>
        <taxon>Chondrostei</taxon>
        <taxon>Acipenseriformes</taxon>
        <taxon>Acipenseridae</taxon>
        <taxon>Acipenser</taxon>
    </lineage>
</organism>
<feature type="compositionally biased region" description="Acidic residues" evidence="2">
    <location>
        <begin position="18"/>
        <end position="37"/>
    </location>
</feature>
<protein>
    <submittedName>
        <fullName evidence="4">U11/U12 small nuclear ribonucleoprotein 25 kDa protein</fullName>
    </submittedName>
</protein>
<dbReference type="AlphaFoldDB" id="A0A662YZE1"/>
<evidence type="ECO:0000256" key="2">
    <source>
        <dbReference type="SAM" id="MobiDB-lite"/>
    </source>
</evidence>
<sequence length="427" mass="48830">MAEPVQEGTEVLPASVKEEEEEEKSPCKEEEEEDEEDLPHAEFLDIFEEGLARIVQDPLLCDLPIQVTLEEINSQVALEYGQAMTVRVCKDDGEVMPIVVVQNATVLDLKKAIRRFMELKQQREGGVKHISWRYVWRTFHLIFDGEKLEDDKMKLKESELGFFLSQKQKQRGKTCSHQLFLKKRISPQSTMRLDHQNTNNLIRFHSMSNLHVDQRLALVPLHGDSRGLLDGTGETFLGLFYGHICVASEMPTVQEQMELDEIEEELRKLARQQQQLLSRKELLTVLQDYKQSTGFMSPSDKKTLTKRTDSTEKTELERIDEQLRDIAEQEGELVNRRKEILFPSQSRPDLCKANGGVFVLPHISDQFAVAIPPPSFPAPQLTLDYNKLPDSPTPTQCPSCQQFVTTETSRKAGNTVWLLCIMAVMFG</sequence>
<name>A0A662YZE1_ACIRT</name>
<dbReference type="InterPro" id="IPR006629">
    <property type="entry name" value="LITAF"/>
</dbReference>
<dbReference type="InterPro" id="IPR039690">
    <property type="entry name" value="SNRNP25"/>
</dbReference>
<dbReference type="CDD" id="cd17058">
    <property type="entry name" value="Ubl_SNRNP25"/>
    <property type="match status" value="1"/>
</dbReference>
<evidence type="ECO:0000256" key="1">
    <source>
        <dbReference type="SAM" id="Coils"/>
    </source>
</evidence>
<dbReference type="GO" id="GO:0000398">
    <property type="term" value="P:mRNA splicing, via spliceosome"/>
    <property type="evidence" value="ECO:0007669"/>
    <property type="project" value="InterPro"/>
</dbReference>
<dbReference type="Pfam" id="PF10601">
    <property type="entry name" value="zf-LITAF-like"/>
    <property type="match status" value="1"/>
</dbReference>
<feature type="coiled-coil region" evidence="1">
    <location>
        <begin position="252"/>
        <end position="279"/>
    </location>
</feature>
<dbReference type="Gene3D" id="3.10.20.90">
    <property type="entry name" value="Phosphatidylinositol 3-kinase Catalytic Subunit, Chain A, domain 1"/>
    <property type="match status" value="1"/>
</dbReference>
<keyword evidence="1" id="KW-0175">Coiled coil</keyword>
<accession>A0A662YZE1</accession>
<reference evidence="4 5" key="1">
    <citation type="submission" date="2019-01" db="EMBL/GenBank/DDBJ databases">
        <title>Draft Genome and Complete Hox-Cluster Characterization of the Sterlet Sturgeon (Acipenser ruthenus).</title>
        <authorList>
            <person name="Wei Q."/>
        </authorList>
    </citation>
    <scope>NUCLEOTIDE SEQUENCE [LARGE SCALE GENOMIC DNA]</scope>
    <source>
        <strain evidence="4">WHYD16114868_AA</strain>
        <tissue evidence="4">Blood</tissue>
    </source>
</reference>
<dbReference type="Pfam" id="PF18036">
    <property type="entry name" value="Ubiquitin_4"/>
    <property type="match status" value="1"/>
</dbReference>
<dbReference type="PANTHER" id="PTHR14942:SF0">
    <property type="entry name" value="U11_U12 SMALL NUCLEAR RIBONUCLEOPROTEIN 25 KDA PROTEIN"/>
    <property type="match status" value="1"/>
</dbReference>
<dbReference type="SUPFAM" id="SSF54236">
    <property type="entry name" value="Ubiquitin-like"/>
    <property type="match status" value="1"/>
</dbReference>
<keyword evidence="4" id="KW-0687">Ribonucleoprotein</keyword>
<dbReference type="GO" id="GO:0005689">
    <property type="term" value="C:U12-type spliceosomal complex"/>
    <property type="evidence" value="ECO:0007669"/>
    <property type="project" value="TreeGrafter"/>
</dbReference>
<feature type="domain" description="LITAF" evidence="3">
    <location>
        <begin position="377"/>
        <end position="427"/>
    </location>
</feature>